<keyword evidence="3" id="KW-1185">Reference proteome</keyword>
<evidence type="ECO:0008006" key="4">
    <source>
        <dbReference type="Google" id="ProtNLM"/>
    </source>
</evidence>
<gene>
    <name evidence="2" type="ORF">AK812_SmicGene44721</name>
</gene>
<name>A0A1Q9BXR8_SYMMI</name>
<accession>A0A1Q9BXR8</accession>
<reference evidence="2 3" key="1">
    <citation type="submission" date="2016-02" db="EMBL/GenBank/DDBJ databases">
        <title>Genome analysis of coral dinoflagellate symbionts highlights evolutionary adaptations to a symbiotic lifestyle.</title>
        <authorList>
            <person name="Aranda M."/>
            <person name="Li Y."/>
            <person name="Liew Y.J."/>
            <person name="Baumgarten S."/>
            <person name="Simakov O."/>
            <person name="Wilson M."/>
            <person name="Piel J."/>
            <person name="Ashoor H."/>
            <person name="Bougouffa S."/>
            <person name="Bajic V.B."/>
            <person name="Ryu T."/>
            <person name="Ravasi T."/>
            <person name="Bayer T."/>
            <person name="Micklem G."/>
            <person name="Kim H."/>
            <person name="Bhak J."/>
            <person name="Lajeunesse T.C."/>
            <person name="Voolstra C.R."/>
        </authorList>
    </citation>
    <scope>NUCLEOTIDE SEQUENCE [LARGE SCALE GENOMIC DNA]</scope>
    <source>
        <strain evidence="2 3">CCMP2467</strain>
    </source>
</reference>
<evidence type="ECO:0000313" key="3">
    <source>
        <dbReference type="Proteomes" id="UP000186817"/>
    </source>
</evidence>
<dbReference type="InterPro" id="IPR043502">
    <property type="entry name" value="DNA/RNA_pol_sf"/>
</dbReference>
<dbReference type="EMBL" id="LSRX01002461">
    <property type="protein sequence ID" value="OLP75474.1"/>
    <property type="molecule type" value="Genomic_DNA"/>
</dbReference>
<protein>
    <recommendedName>
        <fullName evidence="4">DNA-directed DNA polymerase</fullName>
    </recommendedName>
</protein>
<organism evidence="2 3">
    <name type="scientific">Symbiodinium microadriaticum</name>
    <name type="common">Dinoflagellate</name>
    <name type="synonym">Zooxanthella microadriatica</name>
    <dbReference type="NCBI Taxonomy" id="2951"/>
    <lineage>
        <taxon>Eukaryota</taxon>
        <taxon>Sar</taxon>
        <taxon>Alveolata</taxon>
        <taxon>Dinophyceae</taxon>
        <taxon>Suessiales</taxon>
        <taxon>Symbiodiniaceae</taxon>
        <taxon>Symbiodinium</taxon>
    </lineage>
</organism>
<dbReference type="Proteomes" id="UP000186817">
    <property type="component" value="Unassembled WGS sequence"/>
</dbReference>
<sequence>MLPDSLVEHIATFVGVVLNEITEQMVEESAAYAENELLPEFRSALSLVGVSRLWRACSENLLRRVRAQAAMHRLKLEFVWIFPLANPSTSVHPHADAYVELVFALIFAIFVARICFLLVSDLGRDDPAPPAPGPLTIRAVQLRREDASFFLRQWVVERAPGVVQLEELRSLRAEMDDMLRLQLYFTIKLKFQMQVMMNDPWDELEQHHYLLSPAPWTVRPEADPDQRLGNIIEVARDKLEQHLQAAQLRGSREIIGGIMRVYVLVSPGSEMARLPPAPAVGDQAAGVYHKLPPELESKKCLWSPRTSDNSCFAWCIRAALLGISDMDCYKRKNLARLTDPMLFQEGYAPIRGQHKRNQQLLPSNFGFDFSSLPPPSEGVTWRHIEQFESVNGFRLRIFVWQWMKVEFGGQVFFERHLVREPVHREDAAEHVINLLRHENHYILIWNFQAFMSSQGARLCGSQRTAHASLHICNRCRASFKTQRNLELHQRHPCSFDPSKRSPPIRMPRSEGHDREDIVAYKAGSSAEFAPLVIYMDLEVESLPAPSEGVADRVHCVQETVLSGAYLAVGRCGYAPARRTFLTRRELGEHRFAAVERLLTETRREGERYLLWKKHTNLPPKLSEEEQADFAKATHCSKCLAAFAEGPRMKVCHHEHGTGRFLGSVCKACNTRIVQCRTVPVVLHNGGNFDFRFLMSCASWLRKRSKAGPESSLQPPPTEELDDANVCADAQEEDDGDGDEELPQVAVDETMPEKPWHTLRFSVLFKTGEKILSFRLGCLCFIDSTSFYKASLGSLMDDLCKTSPNDPSRVFRQMAELHPELQPAALTESRRRALQRYFAPDRPFEEIAEEDFKRWTWQLLLRKLPMPFSKMNGPTVWQRPAVWELQAYRSPLNGTSEEQLAKSHKLLRETCEVLGFEDFRRVHDCYLMMDLSLSDVMETFRSIFHARFGVDPIQFLSLPAAAFEAMVKACLSGPGRVVRRVTDASIYACIRETMMGGLSAIFTPHRRANSVELGAHFNKERPTSYLVALDVSSMYPALMQEPLPIDSGTDVELPASRLERVAWLMKLLEEVGYGLGGDERKSYICVVDFSFPLETHDRLDWPPPARMEIAEDQLSPYSRELMQKNGLRHVNSTKLVPFLGAHVNEGVDAKRLAFLVEVLGARIDRVHRIIEFQCTRWLAQWVQTCYAERMELKAMGRCVEAEMMKLTMNAVNGKFMQRCENCRCSQVYSDTGKFVQAANGHRVQDLDFFGSEEDFLGVVQNHSKVIVQKSLVQVAHRVLELSRLMMMRNHYLGIKRLFPQAVPMSTDTDSATYFIETEEDPVLALARANESKDFPCFFDLAKDLIGKRASADVLDCLTERQREIAWRRAGELGAFGMEHLPVRIVEQVGLRSKLYSVLFSGELKGKLSKQRGKGLMKRVMPAHADYVDCLSTGLETHVDFCQMVSHHFKMAVEYRRKKALSPLNTKIWQLDSENGRALGHWRNNQELTALVSALNPADMPFKLIMMFLEGGR</sequence>
<feature type="region of interest" description="Disordered" evidence="1">
    <location>
        <begin position="491"/>
        <end position="512"/>
    </location>
</feature>
<dbReference type="PANTHER" id="PTHR31511">
    <property type="entry name" value="PROTEIN CBG23764"/>
    <property type="match status" value="1"/>
</dbReference>
<evidence type="ECO:0000313" key="2">
    <source>
        <dbReference type="EMBL" id="OLP75474.1"/>
    </source>
</evidence>
<proteinExistence type="predicted"/>
<dbReference type="SUPFAM" id="SSF56672">
    <property type="entry name" value="DNA/RNA polymerases"/>
    <property type="match status" value="1"/>
</dbReference>
<comment type="caution">
    <text evidence="2">The sequence shown here is derived from an EMBL/GenBank/DDBJ whole genome shotgun (WGS) entry which is preliminary data.</text>
</comment>
<evidence type="ECO:0000256" key="1">
    <source>
        <dbReference type="SAM" id="MobiDB-lite"/>
    </source>
</evidence>
<dbReference type="OrthoDB" id="408971at2759"/>
<dbReference type="PANTHER" id="PTHR31511:SF12">
    <property type="entry name" value="RHO TERMINATION FACTOR N-TERMINAL DOMAIN-CONTAINING PROTEIN"/>
    <property type="match status" value="1"/>
</dbReference>